<dbReference type="Pfam" id="PF13614">
    <property type="entry name" value="AAA_31"/>
    <property type="match status" value="1"/>
</dbReference>
<dbReference type="InterPro" id="IPR025669">
    <property type="entry name" value="AAA_dom"/>
</dbReference>
<dbReference type="SUPFAM" id="SSF52540">
    <property type="entry name" value="P-loop containing nucleoside triphosphate hydrolases"/>
    <property type="match status" value="1"/>
</dbReference>
<dbReference type="EC" id="2.7.10.2" evidence="2"/>
<dbReference type="CDD" id="cd05387">
    <property type="entry name" value="BY-kinase"/>
    <property type="match status" value="1"/>
</dbReference>
<evidence type="ECO:0000256" key="5">
    <source>
        <dbReference type="ARBA" id="ARBA00022777"/>
    </source>
</evidence>
<keyword evidence="4" id="KW-0547">Nucleotide-binding</keyword>
<dbReference type="GO" id="GO:0005886">
    <property type="term" value="C:plasma membrane"/>
    <property type="evidence" value="ECO:0007669"/>
    <property type="project" value="TreeGrafter"/>
</dbReference>
<keyword evidence="7" id="KW-0829">Tyrosine-protein kinase</keyword>
<feature type="compositionally biased region" description="Polar residues" evidence="9">
    <location>
        <begin position="1"/>
        <end position="14"/>
    </location>
</feature>
<comment type="catalytic activity">
    <reaction evidence="8">
        <text>L-tyrosyl-[protein] + ATP = O-phospho-L-tyrosyl-[protein] + ADP + H(+)</text>
        <dbReference type="Rhea" id="RHEA:10596"/>
        <dbReference type="Rhea" id="RHEA-COMP:10136"/>
        <dbReference type="Rhea" id="RHEA-COMP:20101"/>
        <dbReference type="ChEBI" id="CHEBI:15378"/>
        <dbReference type="ChEBI" id="CHEBI:30616"/>
        <dbReference type="ChEBI" id="CHEBI:46858"/>
        <dbReference type="ChEBI" id="CHEBI:61978"/>
        <dbReference type="ChEBI" id="CHEBI:456216"/>
        <dbReference type="EC" id="2.7.10.2"/>
    </reaction>
</comment>
<dbReference type="InterPro" id="IPR005702">
    <property type="entry name" value="Wzc-like_C"/>
</dbReference>
<dbReference type="AlphaFoldDB" id="F1Z526"/>
<dbReference type="GO" id="GO:0005524">
    <property type="term" value="F:ATP binding"/>
    <property type="evidence" value="ECO:0007669"/>
    <property type="project" value="UniProtKB-KW"/>
</dbReference>
<evidence type="ECO:0000256" key="4">
    <source>
        <dbReference type="ARBA" id="ARBA00022741"/>
    </source>
</evidence>
<evidence type="ECO:0000256" key="7">
    <source>
        <dbReference type="ARBA" id="ARBA00023137"/>
    </source>
</evidence>
<gene>
    <name evidence="11" type="ORF">Y88_1865</name>
</gene>
<dbReference type="PANTHER" id="PTHR32309:SF13">
    <property type="entry name" value="FERRIC ENTEROBACTIN TRANSPORT PROTEIN FEPE"/>
    <property type="match status" value="1"/>
</dbReference>
<evidence type="ECO:0000256" key="2">
    <source>
        <dbReference type="ARBA" id="ARBA00011903"/>
    </source>
</evidence>
<evidence type="ECO:0000256" key="9">
    <source>
        <dbReference type="SAM" id="MobiDB-lite"/>
    </source>
</evidence>
<protein>
    <recommendedName>
        <fullName evidence="2">non-specific protein-tyrosine kinase</fullName>
        <ecNumber evidence="2">2.7.10.2</ecNumber>
    </recommendedName>
</protein>
<evidence type="ECO:0000256" key="3">
    <source>
        <dbReference type="ARBA" id="ARBA00022679"/>
    </source>
</evidence>
<dbReference type="Gene3D" id="3.40.50.300">
    <property type="entry name" value="P-loop containing nucleotide triphosphate hydrolases"/>
    <property type="match status" value="1"/>
</dbReference>
<evidence type="ECO:0000313" key="12">
    <source>
        <dbReference type="Proteomes" id="UP000004728"/>
    </source>
</evidence>
<evidence type="ECO:0000313" key="11">
    <source>
        <dbReference type="EMBL" id="EGD59991.1"/>
    </source>
</evidence>
<dbReference type="eggNOG" id="COG0489">
    <property type="taxonomic scope" value="Bacteria"/>
</dbReference>
<dbReference type="PANTHER" id="PTHR32309">
    <property type="entry name" value="TYROSINE-PROTEIN KINASE"/>
    <property type="match status" value="1"/>
</dbReference>
<evidence type="ECO:0000259" key="10">
    <source>
        <dbReference type="Pfam" id="PF13614"/>
    </source>
</evidence>
<comment type="similarity">
    <text evidence="1">Belongs to the CpsD/CapB family.</text>
</comment>
<dbReference type="InterPro" id="IPR050445">
    <property type="entry name" value="Bact_polysacc_biosynth/exp"/>
</dbReference>
<reference evidence="11 12" key="1">
    <citation type="journal article" date="2012" name="J. Bacteriol.">
        <title>Draft Genome Sequence of Novosphingobium nitrogenifigens Y88T.</title>
        <authorList>
            <person name="Strabala T.J."/>
            <person name="Macdonald L."/>
            <person name="Liu V."/>
            <person name="Smit A.M."/>
        </authorList>
    </citation>
    <scope>NUCLEOTIDE SEQUENCE [LARGE SCALE GENOMIC DNA]</scope>
    <source>
        <strain evidence="11 12">DSM 19370</strain>
    </source>
</reference>
<feature type="region of interest" description="Disordered" evidence="9">
    <location>
        <begin position="1"/>
        <end position="22"/>
    </location>
</feature>
<dbReference type="HOGENOM" id="CLU_1146291_0_0_5"/>
<keyword evidence="5" id="KW-0418">Kinase</keyword>
<evidence type="ECO:0000256" key="6">
    <source>
        <dbReference type="ARBA" id="ARBA00022840"/>
    </source>
</evidence>
<feature type="domain" description="AAA" evidence="10">
    <location>
        <begin position="72"/>
        <end position="190"/>
    </location>
</feature>
<accession>F1Z526</accession>
<evidence type="ECO:0000256" key="1">
    <source>
        <dbReference type="ARBA" id="ARBA00007316"/>
    </source>
</evidence>
<keyword evidence="3" id="KW-0808">Transferase</keyword>
<dbReference type="EMBL" id="AEWJ01000023">
    <property type="protein sequence ID" value="EGD59991.1"/>
    <property type="molecule type" value="Genomic_DNA"/>
</dbReference>
<comment type="caution">
    <text evidence="11">The sequence shown here is derived from an EMBL/GenBank/DDBJ whole genome shotgun (WGS) entry which is preliminary data.</text>
</comment>
<name>F1Z526_9SPHN</name>
<keyword evidence="6" id="KW-0067">ATP-binding</keyword>
<dbReference type="Proteomes" id="UP000004728">
    <property type="component" value="Unassembled WGS sequence"/>
</dbReference>
<evidence type="ECO:0000256" key="8">
    <source>
        <dbReference type="ARBA" id="ARBA00051245"/>
    </source>
</evidence>
<dbReference type="GO" id="GO:0004713">
    <property type="term" value="F:protein tyrosine kinase activity"/>
    <property type="evidence" value="ECO:0007669"/>
    <property type="project" value="TreeGrafter"/>
</dbReference>
<organism evidence="11 12">
    <name type="scientific">Novosphingobium nitrogenifigens DSM 19370</name>
    <dbReference type="NCBI Taxonomy" id="983920"/>
    <lineage>
        <taxon>Bacteria</taxon>
        <taxon>Pseudomonadati</taxon>
        <taxon>Pseudomonadota</taxon>
        <taxon>Alphaproteobacteria</taxon>
        <taxon>Sphingomonadales</taxon>
        <taxon>Sphingomonadaceae</taxon>
        <taxon>Novosphingobium</taxon>
    </lineage>
</organism>
<dbReference type="STRING" id="983920.Y88_1865"/>
<keyword evidence="12" id="KW-1185">Reference proteome</keyword>
<dbReference type="InParanoid" id="F1Z526"/>
<proteinExistence type="inferred from homology"/>
<sequence length="242" mass="25963">MMSENDTADGTATTAPFADEAVQPSGEKPITFKISDKVVVASDPSSPEAEAIAALRTHLLSHHVDRGRRGLAVCSPSGGSGTTFVSVNLAVSLARAGIKTLLIDANLREPSLHRMIVPSRDMPSLKDALIDSDTEYGSVIQENVLPNLSLIYSGGKSSHAQELLSGARFKTLLDLCMREFGVTIVDTPASNTNADGRRIASVVRHAIIVARKDWTYVADVNTLIDELRSDKVNVVGTVYNEY</sequence>
<dbReference type="InterPro" id="IPR027417">
    <property type="entry name" value="P-loop_NTPase"/>
</dbReference>